<name>A0A1H0KWY9_PSERE</name>
<reference evidence="2" key="2">
    <citation type="submission" date="2017-01" db="EMBL/GenBank/DDBJ databases">
        <authorList>
            <person name="Mah S.A."/>
            <person name="Swanson W.J."/>
            <person name="Moy G.W."/>
            <person name="Vacquier V.D."/>
        </authorList>
    </citation>
    <scope>NUCLEOTIDE SEQUENCE [LARGE SCALE GENOMIC DNA]</scope>
    <source>
        <strain evidence="2">MT1</strain>
    </source>
</reference>
<dbReference type="InterPro" id="IPR006498">
    <property type="entry name" value="Tail_tube"/>
</dbReference>
<dbReference type="Proteomes" id="UP000460142">
    <property type="component" value="Unassembled WGS sequence"/>
</dbReference>
<evidence type="ECO:0000313" key="6">
    <source>
        <dbReference type="Proteomes" id="UP000460142"/>
    </source>
</evidence>
<evidence type="ECO:0000313" key="3">
    <source>
        <dbReference type="EMBL" id="SDO60316.1"/>
    </source>
</evidence>
<dbReference type="EMBL" id="LT629709">
    <property type="protein sequence ID" value="SDO60316.1"/>
    <property type="molecule type" value="Genomic_DNA"/>
</dbReference>
<dbReference type="Proteomes" id="UP000198549">
    <property type="component" value="Chromosome I"/>
</dbReference>
<reference evidence="1 6" key="4">
    <citation type="submission" date="2019-09" db="EMBL/GenBank/DDBJ databases">
        <title>Draft genome sequences of 48 bacterial type strains from the CCUG.</title>
        <authorList>
            <person name="Tunovic T."/>
            <person name="Pineiro-Iglesias B."/>
            <person name="Unosson C."/>
            <person name="Inganas E."/>
            <person name="Ohlen M."/>
            <person name="Cardew S."/>
            <person name="Jensie-Markopoulos S."/>
            <person name="Salva-Serra F."/>
            <person name="Jaen-Luchoro D."/>
            <person name="Karlsson R."/>
            <person name="Svensson-Stadler L."/>
            <person name="Chun J."/>
            <person name="Moore E."/>
        </authorList>
    </citation>
    <scope>NUCLEOTIDE SEQUENCE [LARGE SCALE GENOMIC DNA]</scope>
    <source>
        <strain evidence="1 6">CCUG 53116</strain>
    </source>
</reference>
<reference evidence="4" key="3">
    <citation type="submission" date="2017-01" db="EMBL/GenBank/DDBJ databases">
        <authorList>
            <person name="Poblete-Castro I."/>
        </authorList>
    </citation>
    <scope>NUCLEOTIDE SEQUENCE [LARGE SCALE GENOMIC DNA]</scope>
    <source>
        <strain evidence="4">DSM 18361 / CCUG 53116 / MT1</strain>
    </source>
</reference>
<evidence type="ECO:0000313" key="4">
    <source>
        <dbReference type="Proteomes" id="UP000186756"/>
    </source>
</evidence>
<dbReference type="EMBL" id="VZPS01000008">
    <property type="protein sequence ID" value="KAB0485035.1"/>
    <property type="molecule type" value="Genomic_DNA"/>
</dbReference>
<dbReference type="RefSeq" id="WP_075946776.1">
    <property type="nucleotide sequence ID" value="NZ_LT629709.1"/>
</dbReference>
<evidence type="ECO:0000313" key="1">
    <source>
        <dbReference type="EMBL" id="KAB0485035.1"/>
    </source>
</evidence>
<proteinExistence type="predicted"/>
<organism evidence="3 5">
    <name type="scientific">Pseudomonas reinekei</name>
    <dbReference type="NCBI Taxonomy" id="395598"/>
    <lineage>
        <taxon>Bacteria</taxon>
        <taxon>Pseudomonadati</taxon>
        <taxon>Pseudomonadota</taxon>
        <taxon>Gammaproteobacteria</taxon>
        <taxon>Pseudomonadales</taxon>
        <taxon>Pseudomonadaceae</taxon>
        <taxon>Pseudomonas</taxon>
    </lineage>
</organism>
<dbReference type="AlphaFoldDB" id="A0A1H0KWY9"/>
<dbReference type="OrthoDB" id="6942578at2"/>
<dbReference type="EMBL" id="MSTQ01000006">
    <property type="protein sequence ID" value="OLU03180.1"/>
    <property type="molecule type" value="Genomic_DNA"/>
</dbReference>
<gene>
    <name evidence="2" type="ORF">BVK86_12810</name>
    <name evidence="1" type="ORF">F7R15_14635</name>
    <name evidence="3" type="ORF">SAMN04490202_1371</name>
</gene>
<sequence length="168" mass="18298">MFTNRVRQAIAATLQGLPLSATVEEFTPPKIEFEMDEMRGGRFIGEEMAKGGKVLGASLKLQGMGPEILLALGVNLGDDILLSVREGGQDQDGNTWFTYHTVGGKLKSLTETALKMNEKPTTTLELSCRTYSRLENGVTVIDIDVRTQKFVLSGVDILGDARRAVLLP</sequence>
<evidence type="ECO:0000313" key="5">
    <source>
        <dbReference type="Proteomes" id="UP000198549"/>
    </source>
</evidence>
<keyword evidence="4" id="KW-1185">Reference proteome</keyword>
<accession>A0A1H0KWY9</accession>
<protein>
    <submittedName>
        <fullName evidence="1">Phage tail protein</fullName>
    </submittedName>
</protein>
<dbReference type="Proteomes" id="UP000186756">
    <property type="component" value="Unassembled WGS sequence"/>
</dbReference>
<evidence type="ECO:0000313" key="2">
    <source>
        <dbReference type="EMBL" id="OLU03180.1"/>
    </source>
</evidence>
<dbReference type="Pfam" id="PF04985">
    <property type="entry name" value="Phage_tube"/>
    <property type="match status" value="1"/>
</dbReference>
<reference evidence="3 5" key="1">
    <citation type="submission" date="2016-10" db="EMBL/GenBank/DDBJ databases">
        <authorList>
            <person name="de Groot N.N."/>
        </authorList>
    </citation>
    <scope>NUCLEOTIDE SEQUENCE [LARGE SCALE GENOMIC DNA]</scope>
    <source>
        <strain evidence="3 5">BS3776</strain>
    </source>
</reference>